<keyword evidence="14 18" id="KW-1035">Host cytoplasm</keyword>
<keyword evidence="1 18" id="KW-1121">Modulation of host cell cycle by virus</keyword>
<evidence type="ECO:0000256" key="11">
    <source>
        <dbReference type="ARBA" id="ARBA00023125"/>
    </source>
</evidence>
<dbReference type="Gene3D" id="3.30.160.330">
    <property type="match status" value="1"/>
</dbReference>
<comment type="function">
    <text evidence="19">E7 protein has both transforming and trans-activating activities.</text>
</comment>
<dbReference type="GO" id="GO:0030430">
    <property type="term" value="C:host cell cytoplasm"/>
    <property type="evidence" value="ECO:0007669"/>
    <property type="project" value="UniProtKB-SubCell"/>
</dbReference>
<keyword evidence="3 18" id="KW-1048">Host nucleus</keyword>
<keyword evidence="13 18" id="KW-0804">Transcription</keyword>
<comment type="caution">
    <text evidence="18">Lacks conserved residue(s) required for the propagation of feature annotation.</text>
</comment>
<evidence type="ECO:0000256" key="3">
    <source>
        <dbReference type="ARBA" id="ARBA00022562"/>
    </source>
</evidence>
<evidence type="ECO:0000256" key="13">
    <source>
        <dbReference type="ARBA" id="ARBA00023163"/>
    </source>
</evidence>
<evidence type="ECO:0000256" key="16">
    <source>
        <dbReference type="ARBA" id="ARBA00023280"/>
    </source>
</evidence>
<proteinExistence type="inferred from homology"/>
<comment type="subunit">
    <text evidence="18">Homodimer. Homooligomer. Interacts with host RB1; this interaction induces dissociation of RB1-E2F1 complex thereby disrupting RB1 activity. Interacts with host EP300; this interaction represses EP300 transcriptional activity. Interacts with protein E2; this interaction inhibits E7 oncogenic activity. Interacts with host TMEM173/STING; this interaction impairs the ability of TMEM173/STING to sense cytosolic DNA and promote the production of type I interferon (IFN-alpha and IFN-beta).</text>
</comment>
<evidence type="ECO:0000256" key="12">
    <source>
        <dbReference type="ARBA" id="ARBA00023159"/>
    </source>
</evidence>
<evidence type="ECO:0000256" key="10">
    <source>
        <dbReference type="ARBA" id="ARBA00023015"/>
    </source>
</evidence>
<accession>A0A385PLJ0</accession>
<evidence type="ECO:0000256" key="6">
    <source>
        <dbReference type="ARBA" id="ARBA00022723"/>
    </source>
</evidence>
<keyword evidence="5 18" id="KW-1090">Inhibition of host innate immune response by virus</keyword>
<comment type="domain">
    <text evidence="18">The E7 terminal domain is an intrinsically disordered domain, whose flexibility and conformational transitions confer target adaptability to the oncoprotein. It allows adaptation to a variety of protein targets and exposes the PEST degradation sequence that regulates its turnover in the cell.</text>
</comment>
<evidence type="ECO:0000256" key="14">
    <source>
        <dbReference type="ARBA" id="ARBA00023200"/>
    </source>
</evidence>
<dbReference type="GO" id="GO:0019904">
    <property type="term" value="F:protein domain specific binding"/>
    <property type="evidence" value="ECO:0007669"/>
    <property type="project" value="UniProtKB-UniRule"/>
</dbReference>
<evidence type="ECO:0000256" key="1">
    <source>
        <dbReference type="ARBA" id="ARBA00022504"/>
    </source>
</evidence>
<keyword evidence="9 18" id="KW-0862">Zinc</keyword>
<dbReference type="GO" id="GO:0006351">
    <property type="term" value="P:DNA-templated transcription"/>
    <property type="evidence" value="ECO:0007669"/>
    <property type="project" value="UniProtKB-UniRule"/>
</dbReference>
<feature type="short sequence motif" description="LXCXE motif; interaction with host RB1 and TMEM173/STING" evidence="18">
    <location>
        <begin position="24"/>
        <end position="28"/>
    </location>
</feature>
<evidence type="ECO:0000256" key="18">
    <source>
        <dbReference type="HAMAP-Rule" id="MF_04004"/>
    </source>
</evidence>
<dbReference type="PIRSF" id="PIRSF003407">
    <property type="entry name" value="Papvi_E7"/>
    <property type="match status" value="1"/>
</dbReference>
<dbReference type="GO" id="GO:0039645">
    <property type="term" value="P:symbiont-mediated perturbation of host cell cycle G1/S transition checkpoint"/>
    <property type="evidence" value="ECO:0007669"/>
    <property type="project" value="UniProtKB-UniRule"/>
</dbReference>
<name>A0A385PLJ0_9PAPI</name>
<dbReference type="GO" id="GO:0042025">
    <property type="term" value="C:host cell nucleus"/>
    <property type="evidence" value="ECO:0007669"/>
    <property type="project" value="UniProtKB-SubCell"/>
</dbReference>
<keyword evidence="2 18" id="KW-0244">Early protein</keyword>
<keyword evidence="16 18" id="KW-0899">Viral immunoevasion</keyword>
<keyword evidence="6 18" id="KW-0479">Metal-binding</keyword>
<evidence type="ECO:0000256" key="19">
    <source>
        <dbReference type="PIRNR" id="PIRNR003407"/>
    </source>
</evidence>
<dbReference type="GO" id="GO:0008270">
    <property type="term" value="F:zinc ion binding"/>
    <property type="evidence" value="ECO:0007669"/>
    <property type="project" value="UniProtKB-KW"/>
</dbReference>
<evidence type="ECO:0000313" key="20">
    <source>
        <dbReference type="EMBL" id="AYA94907.2"/>
    </source>
</evidence>
<dbReference type="InterPro" id="IPR000148">
    <property type="entry name" value="Papilloma_E7"/>
</dbReference>
<evidence type="ECO:0000256" key="8">
    <source>
        <dbReference type="ARBA" id="ARBA00022830"/>
    </source>
</evidence>
<evidence type="ECO:0000256" key="2">
    <source>
        <dbReference type="ARBA" id="ARBA00022518"/>
    </source>
</evidence>
<keyword evidence="10 18" id="KW-0805">Transcription regulation</keyword>
<dbReference type="Pfam" id="PF00527">
    <property type="entry name" value="E7"/>
    <property type="match status" value="1"/>
</dbReference>
<feature type="short sequence motif" description="Nuclear export signal" evidence="18">
    <location>
        <begin position="77"/>
        <end position="85"/>
    </location>
</feature>
<comment type="PTM">
    <text evidence="18">Highly phosphorylated.</text>
</comment>
<organism evidence="20">
    <name type="scientific">Human papillomavirus</name>
    <dbReference type="NCBI Taxonomy" id="10566"/>
    <lineage>
        <taxon>Viruses</taxon>
        <taxon>Monodnaviria</taxon>
        <taxon>Shotokuvirae</taxon>
        <taxon>Cossaviricota</taxon>
        <taxon>Papovaviricetes</taxon>
        <taxon>Zurhausenvirales</taxon>
        <taxon>Papillomaviridae</taxon>
    </lineage>
</organism>
<evidence type="ECO:0000256" key="7">
    <source>
        <dbReference type="ARBA" id="ARBA00022771"/>
    </source>
</evidence>
<keyword evidence="17 18" id="KW-1078">G1/S host cell cycle checkpoint dysregulation by virus</keyword>
<reference evidence="20" key="1">
    <citation type="journal article" date="2018" name="Nat. Med.">
        <title>Expanded skin virome in DOCK8-deficient patients.</title>
        <authorList>
            <consortium name="NISC Comparative Sequencing Program"/>
            <person name="Tirosh O."/>
            <person name="Conlan S."/>
            <person name="Deming C."/>
            <person name="Lee-Lin S.Q."/>
            <person name="Huang X."/>
            <person name="Su H.C."/>
            <person name="Freeman A.F."/>
            <person name="Segre J.A."/>
            <person name="Kong H.H."/>
        </authorList>
    </citation>
    <scope>NUCLEOTIDE SEQUENCE</scope>
    <source>
        <strain evidence="20">HPV-mSK_209</strain>
    </source>
</reference>
<evidence type="ECO:0000256" key="9">
    <source>
        <dbReference type="ARBA" id="ARBA00022833"/>
    </source>
</evidence>
<evidence type="ECO:0000256" key="5">
    <source>
        <dbReference type="ARBA" id="ARBA00022632"/>
    </source>
</evidence>
<dbReference type="HAMAP" id="MF_04004">
    <property type="entry name" value="PPV_E7"/>
    <property type="match status" value="1"/>
</dbReference>
<evidence type="ECO:0000256" key="15">
    <source>
        <dbReference type="ARBA" id="ARBA00023258"/>
    </source>
</evidence>
<dbReference type="GO" id="GO:0039502">
    <property type="term" value="P:symbiont-mediated suppression of host type I interferon-mediated signaling pathway"/>
    <property type="evidence" value="ECO:0007669"/>
    <property type="project" value="UniProtKB-UniRule"/>
</dbReference>
<evidence type="ECO:0000256" key="4">
    <source>
        <dbReference type="ARBA" id="ARBA00022581"/>
    </source>
</evidence>
<dbReference type="GO" id="GO:0003677">
    <property type="term" value="F:DNA binding"/>
    <property type="evidence" value="ECO:0007669"/>
    <property type="project" value="UniProtKB-UniRule"/>
</dbReference>
<dbReference type="GO" id="GO:0052170">
    <property type="term" value="P:symbiont-mediated suppression of host innate immune response"/>
    <property type="evidence" value="ECO:0007669"/>
    <property type="project" value="UniProtKB-KW"/>
</dbReference>
<dbReference type="EMBL" id="MH777350">
    <property type="protein sequence ID" value="AYA94907.2"/>
    <property type="molecule type" value="Genomic_DNA"/>
</dbReference>
<keyword evidence="4 18" id="KW-0945">Host-virus interaction</keyword>
<keyword evidence="11 18" id="KW-0238">DNA-binding</keyword>
<gene>
    <name evidence="18" type="primary">E7</name>
</gene>
<keyword evidence="7 18" id="KW-0863">Zinc-finger</keyword>
<comment type="function">
    <text evidence="18">Plays a role in viral genome replication by driving entry of quiescent cells into the cell cycle. Stimulation of progression from G1 to S phase allows the virus to efficiently use the cellular DNA replicating machinery to achieve viral genome replication. E7 protein has both transforming and trans-activating activities. Induces the disassembly of the E2F1 transcription factor from RB1, with subsequent transcriptional activation of E2F1-regulated S-phase genes. Interferes with host histone deacetylation mediated by HDAC1 and HDAC2, leading to transcription activation. Plays also a role in the inhibition of both antiviral and antiproliferative functions of host interferon alpha. Interaction with host TMEM173/STING impairs the ability of TMEM173/STING to sense cytosolic DNA and promote the production of type I interferon (IFN-alpha and IFN-beta).</text>
</comment>
<comment type="subcellular location">
    <subcellularLocation>
        <location evidence="18">Host cytoplasm</location>
    </subcellularLocation>
    <subcellularLocation>
        <location evidence="18">Host nucleus</location>
    </subcellularLocation>
    <text evidence="18">Predominantly found in the host nucleus.</text>
</comment>
<protein>
    <recommendedName>
        <fullName evidence="18 19">Protein E7</fullName>
    </recommendedName>
</protein>
<dbReference type="SUPFAM" id="SSF161234">
    <property type="entry name" value="E7 C-terminal domain-like"/>
    <property type="match status" value="1"/>
</dbReference>
<keyword evidence="15" id="KW-0922">Interferon antiviral system evasion</keyword>
<dbReference type="GO" id="GO:0003700">
    <property type="term" value="F:DNA-binding transcription factor activity"/>
    <property type="evidence" value="ECO:0007669"/>
    <property type="project" value="UniProtKB-UniRule"/>
</dbReference>
<comment type="similarity">
    <text evidence="18 19">Belongs to the papillomaviridae E7 protein family.</text>
</comment>
<keyword evidence="8 18" id="KW-1114">Inhibition of host interferon signaling pathway by virus</keyword>
<keyword evidence="12 18" id="KW-0010">Activator</keyword>
<feature type="zinc finger region" evidence="18">
    <location>
        <begin position="59"/>
        <end position="95"/>
    </location>
</feature>
<evidence type="ECO:0000256" key="17">
    <source>
        <dbReference type="ARBA" id="ARBA00023309"/>
    </source>
</evidence>
<sequence>MIGKQATIPDIELELQDLVLPIDLHCDEELSEEQSENLSESSEAEVEPQRTLFKIVVPCGGCDSRLKIYVTATVVGIRCIEELLLTELSLLCPGCRNGR</sequence>